<dbReference type="EMBL" id="CP116942">
    <property type="protein sequence ID" value="WCO66056.1"/>
    <property type="molecule type" value="Genomic_DNA"/>
</dbReference>
<dbReference type="InterPro" id="IPR025358">
    <property type="entry name" value="DUF4262"/>
</dbReference>
<dbReference type="KEGG" id="ima:PO878_16270"/>
<dbReference type="Pfam" id="PF14081">
    <property type="entry name" value="DUF4262"/>
    <property type="match status" value="1"/>
</dbReference>
<name>A0AAE9YDW8_9ACTN</name>
<reference evidence="1" key="1">
    <citation type="submission" date="2023-01" db="EMBL/GenBank/DDBJ databases">
        <title>The diversity of Class Acidimicrobiia in South China Sea sediment environments and the proposal of Iamia marina sp. nov., a novel species of the genus Iamia.</title>
        <authorList>
            <person name="He Y."/>
            <person name="Tian X."/>
        </authorList>
    </citation>
    <scope>NUCLEOTIDE SEQUENCE</scope>
    <source>
        <strain evidence="1">DSM 19957</strain>
    </source>
</reference>
<proteinExistence type="predicted"/>
<keyword evidence="2" id="KW-1185">Reference proteome</keyword>
<dbReference type="AlphaFoldDB" id="A0AAE9YDW8"/>
<dbReference type="Proteomes" id="UP001216390">
    <property type="component" value="Chromosome"/>
</dbReference>
<gene>
    <name evidence="1" type="ORF">PO878_16270</name>
</gene>
<sequence>MSEGSEDVFPDRDMSHRDKVEFMLEREGWALDAVPPRTDIDPPLPRYAYTIGFEDRFGFPEVCLFGLSPVACRGLFGLVAGALEGGSDLPVGQPFIGLLDGGQPCALLPVDAAVSVGMFPALAEHHTLAREAADAFRMVQLAWPDPAGVLPWEPGFAPDLAPVQLLLGDPPTA</sequence>
<dbReference type="RefSeq" id="WP_272735582.1">
    <property type="nucleotide sequence ID" value="NZ_CP116942.1"/>
</dbReference>
<accession>A0AAE9YDW8</accession>
<evidence type="ECO:0000313" key="1">
    <source>
        <dbReference type="EMBL" id="WCO66056.1"/>
    </source>
</evidence>
<protein>
    <submittedName>
        <fullName evidence="1">DUF4262 domain-containing protein</fullName>
    </submittedName>
</protein>
<evidence type="ECO:0000313" key="2">
    <source>
        <dbReference type="Proteomes" id="UP001216390"/>
    </source>
</evidence>
<organism evidence="1 2">
    <name type="scientific">Iamia majanohamensis</name>
    <dbReference type="NCBI Taxonomy" id="467976"/>
    <lineage>
        <taxon>Bacteria</taxon>
        <taxon>Bacillati</taxon>
        <taxon>Actinomycetota</taxon>
        <taxon>Acidimicrobiia</taxon>
        <taxon>Acidimicrobiales</taxon>
        <taxon>Iamiaceae</taxon>
        <taxon>Iamia</taxon>
    </lineage>
</organism>